<dbReference type="Proteomes" id="UP001280581">
    <property type="component" value="Unassembled WGS sequence"/>
</dbReference>
<protein>
    <recommendedName>
        <fullName evidence="6">NACHT domain-containing protein</fullName>
    </recommendedName>
</protein>
<dbReference type="EMBL" id="WVTA01000001">
    <property type="protein sequence ID" value="KAK3217179.1"/>
    <property type="molecule type" value="Genomic_DNA"/>
</dbReference>
<evidence type="ECO:0000256" key="1">
    <source>
        <dbReference type="ARBA" id="ARBA00022737"/>
    </source>
</evidence>
<sequence>MMANVVEDLITRANGNLDTVAYFFCKHDILEGLKAGVIIAALTRQLLHPWPRISALHGTDTLMKDGPELLDMLWKRLPDSAKIYLVVDGLDQCAETEQKEVMEWMQKLQNLRCLYLCMSSRSHPDATALPILQGYGSAQVTPIPENTSDIDSFIDSELHACIQESQLKIGDPSLIIEIREALIRGSQGMFLWVALQIKSLCSMQSDADIREALKHLPQGLSETYDDILRRTSQSKTSPLVKYQQYIFELTSAAWRPLTIFEIKEALAVVPGVTSPDLSQSLNSIYATLSSCGCLVILDEEELTVRLVHPSLKQFLMEQYRTPLGSRFTAPQAHFAMAERIVTYLSYAVFRGEVSKDRIPEMDVTTTPSRIVASTVSSKAVQALALKFLRSARQPEVDVSRTLAEALESHRRLHKYELHFYQYTKTYCMQHLARVFEPGLHIGKLLPALLDNNTVSLELDHNQFDPLLFLVESKNINMFKIFYPERRGRILKEHVDLIAAIRLALEKDCPEILKLMFSAAGLSYNFWFKWDAEDLYEGPLLEHAVLSEGVQVVRFLLPLLDTLPYEALRDALRGGSEAMKNVIYDYELSLSPGGTQPREIRETILWQAVISGYQDIVEKLITCTPRKHHELSLLVEKARKQGNEEIVDTIEDIIDRFKRYGTWSPIEDDGVATGDQRMIHGPKQVLVSKWNHLGLETNAHGYNVLHLGTVG</sequence>
<evidence type="ECO:0000313" key="4">
    <source>
        <dbReference type="EMBL" id="KAK3217179.1"/>
    </source>
</evidence>
<gene>
    <name evidence="4" type="ORF">GRF29_1g2190482</name>
</gene>
<evidence type="ECO:0008006" key="6">
    <source>
        <dbReference type="Google" id="ProtNLM"/>
    </source>
</evidence>
<dbReference type="Pfam" id="PF22939">
    <property type="entry name" value="WHD_GPIID"/>
    <property type="match status" value="1"/>
</dbReference>
<dbReference type="AlphaFoldDB" id="A0AAN6RN86"/>
<dbReference type="PANTHER" id="PTHR10039:SF10">
    <property type="entry name" value="NACHT DOMAIN-CONTAINING PROTEIN"/>
    <property type="match status" value="1"/>
</dbReference>
<feature type="domain" description="GPI inositol-deacylase winged helix" evidence="2">
    <location>
        <begin position="243"/>
        <end position="318"/>
    </location>
</feature>
<reference evidence="4 5" key="1">
    <citation type="submission" date="2021-02" db="EMBL/GenBank/DDBJ databases">
        <title>Genome assembly of Pseudopithomyces chartarum.</title>
        <authorList>
            <person name="Jauregui R."/>
            <person name="Singh J."/>
            <person name="Voisey C."/>
        </authorList>
    </citation>
    <scope>NUCLEOTIDE SEQUENCE [LARGE SCALE GENOMIC DNA]</scope>
    <source>
        <strain evidence="4 5">AGR01</strain>
    </source>
</reference>
<accession>A0AAN6RN86</accession>
<dbReference type="InterPro" id="IPR054471">
    <property type="entry name" value="GPIID_WHD"/>
</dbReference>
<dbReference type="InterPro" id="IPR036770">
    <property type="entry name" value="Ankyrin_rpt-contain_sf"/>
</dbReference>
<dbReference type="SUPFAM" id="SSF48403">
    <property type="entry name" value="Ankyrin repeat"/>
    <property type="match status" value="1"/>
</dbReference>
<proteinExistence type="predicted"/>
<keyword evidence="5" id="KW-1185">Reference proteome</keyword>
<evidence type="ECO:0000313" key="5">
    <source>
        <dbReference type="Proteomes" id="UP001280581"/>
    </source>
</evidence>
<comment type="caution">
    <text evidence="4">The sequence shown here is derived from an EMBL/GenBank/DDBJ whole genome shotgun (WGS) entry which is preliminary data.</text>
</comment>
<name>A0AAN6RN86_9PLEO</name>
<dbReference type="Pfam" id="PF24883">
    <property type="entry name" value="NPHP3_N"/>
    <property type="match status" value="1"/>
</dbReference>
<organism evidence="4 5">
    <name type="scientific">Pseudopithomyces chartarum</name>
    <dbReference type="NCBI Taxonomy" id="1892770"/>
    <lineage>
        <taxon>Eukaryota</taxon>
        <taxon>Fungi</taxon>
        <taxon>Dikarya</taxon>
        <taxon>Ascomycota</taxon>
        <taxon>Pezizomycotina</taxon>
        <taxon>Dothideomycetes</taxon>
        <taxon>Pleosporomycetidae</taxon>
        <taxon>Pleosporales</taxon>
        <taxon>Massarineae</taxon>
        <taxon>Didymosphaeriaceae</taxon>
        <taxon>Pseudopithomyces</taxon>
    </lineage>
</organism>
<keyword evidence="1" id="KW-0677">Repeat</keyword>
<evidence type="ECO:0000259" key="3">
    <source>
        <dbReference type="Pfam" id="PF24883"/>
    </source>
</evidence>
<evidence type="ECO:0000259" key="2">
    <source>
        <dbReference type="Pfam" id="PF22939"/>
    </source>
</evidence>
<feature type="domain" description="Nephrocystin 3-like N-terminal" evidence="3">
    <location>
        <begin position="2"/>
        <end position="121"/>
    </location>
</feature>
<dbReference type="InterPro" id="IPR056884">
    <property type="entry name" value="NPHP3-like_N"/>
</dbReference>
<dbReference type="PANTHER" id="PTHR10039">
    <property type="entry name" value="AMELOGENIN"/>
    <property type="match status" value="1"/>
</dbReference>